<feature type="chain" id="PRO_5018528229" description="DUF945 domain-containing protein" evidence="1">
    <location>
        <begin position="28"/>
        <end position="394"/>
    </location>
</feature>
<dbReference type="Proteomes" id="UP000278398">
    <property type="component" value="Unassembled WGS sequence"/>
</dbReference>
<organism evidence="2 3">
    <name type="scientific">Aquibium carbonis</name>
    <dbReference type="NCBI Taxonomy" id="2495581"/>
    <lineage>
        <taxon>Bacteria</taxon>
        <taxon>Pseudomonadati</taxon>
        <taxon>Pseudomonadota</taxon>
        <taxon>Alphaproteobacteria</taxon>
        <taxon>Hyphomicrobiales</taxon>
        <taxon>Phyllobacteriaceae</taxon>
        <taxon>Aquibium</taxon>
    </lineage>
</organism>
<feature type="signal peptide" evidence="1">
    <location>
        <begin position="1"/>
        <end position="27"/>
    </location>
</feature>
<dbReference type="AlphaFoldDB" id="A0A3S0GAF3"/>
<name>A0A3S0GAF3_9HYPH</name>
<evidence type="ECO:0000256" key="1">
    <source>
        <dbReference type="SAM" id="SignalP"/>
    </source>
</evidence>
<accession>A0A3S0GAF3</accession>
<gene>
    <name evidence="2" type="ORF">EJC49_06145</name>
</gene>
<reference evidence="2 3" key="1">
    <citation type="submission" date="2018-12" db="EMBL/GenBank/DDBJ databases">
        <title>Mesorhizobium carbonis sp. nov., isolated from coal mine water.</title>
        <authorList>
            <person name="Xin W."/>
            <person name="Xu Z."/>
            <person name="Xiang F."/>
            <person name="Zhang J."/>
            <person name="Xi L."/>
            <person name="Liu J."/>
        </authorList>
    </citation>
    <scope>NUCLEOTIDE SEQUENCE [LARGE SCALE GENOMIC DNA]</scope>
    <source>
        <strain evidence="2 3">B2.3</strain>
    </source>
</reference>
<evidence type="ECO:0000313" key="3">
    <source>
        <dbReference type="Proteomes" id="UP000278398"/>
    </source>
</evidence>
<protein>
    <recommendedName>
        <fullName evidence="4">DUF945 domain-containing protein</fullName>
    </recommendedName>
</protein>
<comment type="caution">
    <text evidence="2">The sequence shown here is derived from an EMBL/GenBank/DDBJ whole genome shotgun (WGS) entry which is preliminary data.</text>
</comment>
<proteinExistence type="predicted"/>
<sequence>MTYLKSKLRSLAIGGLVLAALPQMAHAQSAAEVGERIKAIFAHQGIQLSWTGVTEQGDGLVLQGVSAAMEGLDGAAPIGDVALSDISRDGDTIVVGSVTMPGYNRTQDDMTLSISGVSMTGLQLPETGSADAMNTVMFYDSADIGELTFYGGGQEIVAIRQLHAEMEAADDGSYTFGGAVEEFSINLAMVDDPQSKAVINALGYQTLKGYVEMTGTWDPQDGRLILDQYDTSITDAGTIGMTLDISGYTPQFIQALRDIQTRMAATEGQDQSAQSMAMLGLMQQINLHGATVRFDDDKLTDKVLSFVAAQQGAQPSDIKNQAKAVLPFALAQVGNPELTAAVSAAVNTFLDNPESLEIRIAPANPIPFALLAAGAMTAPQSLPQQLGFGIAANE</sequence>
<evidence type="ECO:0008006" key="4">
    <source>
        <dbReference type="Google" id="ProtNLM"/>
    </source>
</evidence>
<keyword evidence="1" id="KW-0732">Signal</keyword>
<dbReference type="EMBL" id="RWKW01000020">
    <property type="protein sequence ID" value="RST87383.1"/>
    <property type="molecule type" value="Genomic_DNA"/>
</dbReference>
<evidence type="ECO:0000313" key="2">
    <source>
        <dbReference type="EMBL" id="RST87383.1"/>
    </source>
</evidence>
<keyword evidence="3" id="KW-1185">Reference proteome</keyword>
<dbReference type="OrthoDB" id="7824623at2"/>